<dbReference type="CDD" id="cd09917">
    <property type="entry name" value="F-box_SF"/>
    <property type="match status" value="1"/>
</dbReference>
<proteinExistence type="predicted"/>
<dbReference type="EMBL" id="JAVHNR010000001">
    <property type="protein sequence ID" value="KAK6357672.1"/>
    <property type="molecule type" value="Genomic_DNA"/>
</dbReference>
<dbReference type="Pfam" id="PF12937">
    <property type="entry name" value="F-box-like"/>
    <property type="match status" value="1"/>
</dbReference>
<dbReference type="AlphaFoldDB" id="A0AAN8RNR3"/>
<organism evidence="2 3">
    <name type="scientific">Orbilia javanica</name>
    <dbReference type="NCBI Taxonomy" id="47235"/>
    <lineage>
        <taxon>Eukaryota</taxon>
        <taxon>Fungi</taxon>
        <taxon>Dikarya</taxon>
        <taxon>Ascomycota</taxon>
        <taxon>Pezizomycotina</taxon>
        <taxon>Orbiliomycetes</taxon>
        <taxon>Orbiliales</taxon>
        <taxon>Orbiliaceae</taxon>
        <taxon>Orbilia</taxon>
    </lineage>
</organism>
<dbReference type="SUPFAM" id="SSF81383">
    <property type="entry name" value="F-box domain"/>
    <property type="match status" value="1"/>
</dbReference>
<evidence type="ECO:0000313" key="2">
    <source>
        <dbReference type="EMBL" id="KAK6357672.1"/>
    </source>
</evidence>
<name>A0AAN8RNR3_9PEZI</name>
<accession>A0AAN8RNR3</accession>
<dbReference type="Proteomes" id="UP001313282">
    <property type="component" value="Unassembled WGS sequence"/>
</dbReference>
<reference evidence="2 3" key="1">
    <citation type="submission" date="2019-10" db="EMBL/GenBank/DDBJ databases">
        <authorList>
            <person name="Palmer J.M."/>
        </authorList>
    </citation>
    <scope>NUCLEOTIDE SEQUENCE [LARGE SCALE GENOMIC DNA]</scope>
    <source>
        <strain evidence="2 3">TWF718</strain>
    </source>
</reference>
<gene>
    <name evidence="2" type="ORF">TWF718_001980</name>
</gene>
<comment type="caution">
    <text evidence="2">The sequence shown here is derived from an EMBL/GenBank/DDBJ whole genome shotgun (WGS) entry which is preliminary data.</text>
</comment>
<dbReference type="InterPro" id="IPR001810">
    <property type="entry name" value="F-box_dom"/>
</dbReference>
<keyword evidence="3" id="KW-1185">Reference proteome</keyword>
<evidence type="ECO:0000313" key="3">
    <source>
        <dbReference type="Proteomes" id="UP001313282"/>
    </source>
</evidence>
<evidence type="ECO:0000259" key="1">
    <source>
        <dbReference type="Pfam" id="PF12937"/>
    </source>
</evidence>
<dbReference type="InterPro" id="IPR036047">
    <property type="entry name" value="F-box-like_dom_sf"/>
</dbReference>
<sequence length="369" mass="42479">MSIDILPTETLVQILDDASLEIGDLAVISRVSRRWHAAVIPALYGRFTFRYSSSPKPKDLEKLESFKKYSHHVKHLGLHIKDWGDSDDDSSESDRLLAIYLRVLGHFREVTHVEHYDTTVSSLTWPVFWTIVNYLVSEKRKLISLTIRRNPGGFINPSMDRDVNPETLLPTPCLPNLTSLDIQVNNKRSNHDSVEPFPSFFNNLVLALGESCRNVSKLQIYLKWQEPMSPEKRKELQEVELPRLPVGNIKRLRYVMWPDRVPPSHLLDTEFEDTKTLTAPSWVCGDWLNSAWEELPSGQSLNYFQNLETLRITDSLQMAKGNSLEQSLSNVTKHLPKLESLILDEYGKQFSISRKPDGSPIWEEIRFVV</sequence>
<protein>
    <recommendedName>
        <fullName evidence="1">F-box domain-containing protein</fullName>
    </recommendedName>
</protein>
<feature type="domain" description="F-box" evidence="1">
    <location>
        <begin position="3"/>
        <end position="49"/>
    </location>
</feature>